<dbReference type="FunFam" id="2.60.120.10:FF:000602">
    <property type="entry name" value="Uncharacterized protein"/>
    <property type="match status" value="1"/>
</dbReference>
<dbReference type="FunFam" id="1.10.287.70:FF:000513">
    <property type="entry name" value="Uncharacterized protein"/>
    <property type="match status" value="1"/>
</dbReference>
<feature type="domain" description="Cyclic nucleotide-binding" evidence="8">
    <location>
        <begin position="1349"/>
        <end position="1465"/>
    </location>
</feature>
<dbReference type="SUPFAM" id="SSF51206">
    <property type="entry name" value="cAMP-binding domain-like"/>
    <property type="match status" value="4"/>
</dbReference>
<feature type="transmembrane region" description="Helical" evidence="7">
    <location>
        <begin position="523"/>
        <end position="542"/>
    </location>
</feature>
<comment type="subcellular location">
    <subcellularLocation>
        <location evidence="1">Membrane</location>
        <topology evidence="1">Multi-pass membrane protein</topology>
    </subcellularLocation>
</comment>
<dbReference type="SUPFAM" id="SSF81324">
    <property type="entry name" value="Voltage-gated potassium channels"/>
    <property type="match status" value="4"/>
</dbReference>
<feature type="transmembrane region" description="Helical" evidence="7">
    <location>
        <begin position="226"/>
        <end position="250"/>
    </location>
</feature>
<dbReference type="InParanoid" id="A0A139WMM2"/>
<sequence>MNPKKPREQTPKSRFKNYPQEKNLPSNIWTCLFLISLTTNYFITTFAYVVLKDPIDGKIFWLIVLLDAVFALDFFLNVLNFIWTKHKSPHKQPLRSEMILTIDLVLAFPYSYIYENFAHNYNKTVFLYLRLVSVFRLFHLVLFFKEKWNTAGINHLKCFTFQFLIYFTMRMHAATCLLHYSTLGTDLAGKYNTASEQYVICFYFALMDITNRNFGDLTPWGVTEKILSILIMAVGFTVTAIFIASLALLLDNKYKRRTSLKSHFRTVLNFLKSIPIDPKQIQDYYKILWEKKNGAHQASKYATLPYPLKCEIGVDVNIRFFQTSLLFQDKPDAFLRRVCNLMKHEFHQAHQLIYQRNVVKNKTIFVVLGTLEILSDEDDESPIVTLTSGTCLGESSLILSLPAKCSVRTSSYTELQVLYRRDFATILDVHPIIYNNIREAILQRIVDSQEVKMVEDEQINLHPFFPKSDKVSVKDLKDKLRPKVRFGENRYVTLYRLEDSAKKNQKFPWILQPESPVRQSWEYLILLVAFYVNITYPYYIIFVKSYPIWFSFFSNFIDLILVLDLVVILTTAIEERNEKIDTFMSITQKRVIQPGFYLDFFSCVKTELFYWIWTRNERFGDVLKLNRLVKIYRIPKLIRKYENKIEANFHGLTLLKHLLYLLVLTYWFGGCLYLVTCFDNSCTEDGWFFTKLLKDFKEQQTSYITDDSLLTSLYFSLSCLTGFTPGDITPVNLTDRVITCFGFISGLFMFSCCVAQFAAALARKIKMRLDFQERFCPVLENLKERNLSTHLVKRVKNYFLVQWMYDKASIFRQHLFYNLDPNIQKVVQVEEKMDTILSIPLFRKLDKNFLVALVTKTPVLVLPPEEFITYKGEFLKVLYIVMRGHCIRQFEKTSVLLGPKSFFGTLAFFSDVNSLCTVKTVTHVKLLYITEEIFWAAASMFPRVAKRFGASSENFDLITEFRKIPIRGSLDNNLELDNELWLSKDSLLSVISYCKERKQSYSAPFRQLGVLCWVQMFLLPICILPYGRLIKVWVTGRLLVTLTVAILIPYQLILSPYTSTIDTVIFVADLIAYLDLYFNLFVGYYGPKNQLIIHPLKTATHYLKGKFLLDFVLCFPWEMLVKHFSGNYYKVAKIIRLGQIYRLFQFFNYVSTFTKKNKYGVLLHILKFIPLVIIFVHFWATIFVINTCNYAPNGTFLCQENSWIDRSKFQNFAHPLEVYSTSIYFCTNVLTFTGLGDITPKYPSSVIITIVMQICGILFIGYVYAKIASYKTHWNSILFKTHETMNELKKFMVQENVTKNLQMQIVQQLEYRWKRNKLEPNTALAKFHPNLYEDCVYAMFDSIFESVPVFSNIDKSFLRLLGTIVKEQCFRHHEVIFRADDIVSELFILERGTIKIVEKLGGMELHLEAGAIFGNLTPRALHKVSKTVTALSNVDVLCINTEEFYLALDKFPWIQNAIEANLTNEEFMLHEIRNDLSETSLTKSNHDSATSFNILKTSSEIKLNFVGCFLLCLPWKFFSITIPEYSLFIKIFDVYCLFLAHVNSLLVLYEFSFQNHNNFLLGVAIYTDVTFILKILIEMHKTYENRFGEHITSNKKIVSRYFRNKKLKRAVDIFVNFPFYYLTFFAAVFTSFDANFYFSCLRLITLYRLIYFWEYYKSKASQLLVKISLLKIGALIVWGTLVIHIFSCGWYLCACPLMTCFKDSWVNEVFNTTSPHFSKKLDLYVTSLYFVITVMTTTGTGDISANSIREQVFITLMMLTAVFLTGIFIGEIWNCLNSTTIARLKYDNEINELKQYFKNSNVSDYQMKKMWRYVQQIWTVSRGNQVPRALSLLHSSALQELMLQIYGPHISNSYVFSEVEKSFTRQLCQYLKRRVYFPGNYIVQHGDFDGTMYFIHYGEVEILTVHMNLTETIHEVLRRGEMFGVMQGLFYDIPHHFFFRARTAVHLVALQFDDWRHLLEFFPESRDAIFAKTNRVQVSTVKKITKHLVFYEKFKTYSTMSTVGPFRLLTYTRQQVLRFQLNYPRCNYAKKETGSVSMIGGALKKKKLGKMGPVMEKKVIPVETDPQKLVKFVCGSNIYTTGQDIELKPDNEYPEWLWNIRTGPPPPLEELDPNTKEYWRRIKKMAMRRNNKLAQLKKF</sequence>
<dbReference type="Pfam" id="PF00027">
    <property type="entry name" value="cNMP_binding"/>
    <property type="match status" value="3"/>
</dbReference>
<feature type="transmembrane region" description="Helical" evidence="7">
    <location>
        <begin position="1008"/>
        <end position="1026"/>
    </location>
</feature>
<dbReference type="OMA" id="NACLFFK"/>
<reference evidence="9 10" key="1">
    <citation type="journal article" date="2008" name="Nature">
        <title>The genome of the model beetle and pest Tribolium castaneum.</title>
        <authorList>
            <consortium name="Tribolium Genome Sequencing Consortium"/>
            <person name="Richards S."/>
            <person name="Gibbs R.A."/>
            <person name="Weinstock G.M."/>
            <person name="Brown S.J."/>
            <person name="Denell R."/>
            <person name="Beeman R.W."/>
            <person name="Gibbs R."/>
            <person name="Beeman R.W."/>
            <person name="Brown S.J."/>
            <person name="Bucher G."/>
            <person name="Friedrich M."/>
            <person name="Grimmelikhuijzen C.J."/>
            <person name="Klingler M."/>
            <person name="Lorenzen M."/>
            <person name="Richards S."/>
            <person name="Roth S."/>
            <person name="Schroder R."/>
            <person name="Tautz D."/>
            <person name="Zdobnov E.M."/>
            <person name="Muzny D."/>
            <person name="Gibbs R.A."/>
            <person name="Weinstock G.M."/>
            <person name="Attaway T."/>
            <person name="Bell S."/>
            <person name="Buhay C.J."/>
            <person name="Chandrabose M.N."/>
            <person name="Chavez D."/>
            <person name="Clerk-Blankenburg K.P."/>
            <person name="Cree A."/>
            <person name="Dao M."/>
            <person name="Davis C."/>
            <person name="Chacko J."/>
            <person name="Dinh H."/>
            <person name="Dugan-Rocha S."/>
            <person name="Fowler G."/>
            <person name="Garner T.T."/>
            <person name="Garnes J."/>
            <person name="Gnirke A."/>
            <person name="Hawes A."/>
            <person name="Hernandez J."/>
            <person name="Hines S."/>
            <person name="Holder M."/>
            <person name="Hume J."/>
            <person name="Jhangiani S.N."/>
            <person name="Joshi V."/>
            <person name="Khan Z.M."/>
            <person name="Jackson L."/>
            <person name="Kovar C."/>
            <person name="Kowis A."/>
            <person name="Lee S."/>
            <person name="Lewis L.R."/>
            <person name="Margolis J."/>
            <person name="Morgan M."/>
            <person name="Nazareth L.V."/>
            <person name="Nguyen N."/>
            <person name="Okwuonu G."/>
            <person name="Parker D."/>
            <person name="Richards S."/>
            <person name="Ruiz S.J."/>
            <person name="Santibanez J."/>
            <person name="Savard J."/>
            <person name="Scherer S.E."/>
            <person name="Schneider B."/>
            <person name="Sodergren E."/>
            <person name="Tautz D."/>
            <person name="Vattahil S."/>
            <person name="Villasana D."/>
            <person name="White C.S."/>
            <person name="Wright R."/>
            <person name="Park Y."/>
            <person name="Beeman R.W."/>
            <person name="Lord J."/>
            <person name="Oppert B."/>
            <person name="Lorenzen M."/>
            <person name="Brown S."/>
            <person name="Wang L."/>
            <person name="Savard J."/>
            <person name="Tautz D."/>
            <person name="Richards S."/>
            <person name="Weinstock G."/>
            <person name="Gibbs R.A."/>
            <person name="Liu Y."/>
            <person name="Worley K."/>
            <person name="Weinstock G."/>
            <person name="Elsik C.G."/>
            <person name="Reese J.T."/>
            <person name="Elhaik E."/>
            <person name="Landan G."/>
            <person name="Graur D."/>
            <person name="Arensburger P."/>
            <person name="Atkinson P."/>
            <person name="Beeman R.W."/>
            <person name="Beidler J."/>
            <person name="Brown S.J."/>
            <person name="Demuth J.P."/>
            <person name="Drury D.W."/>
            <person name="Du Y.Z."/>
            <person name="Fujiwara H."/>
            <person name="Lorenzen M."/>
            <person name="Maselli V."/>
            <person name="Osanai M."/>
            <person name="Park Y."/>
            <person name="Robertson H.M."/>
            <person name="Tu Z."/>
            <person name="Wang J.J."/>
            <person name="Wang S."/>
            <person name="Richards S."/>
            <person name="Song H."/>
            <person name="Zhang L."/>
            <person name="Sodergren E."/>
            <person name="Werner D."/>
            <person name="Stanke M."/>
            <person name="Morgenstern B."/>
            <person name="Solovyev V."/>
            <person name="Kosarev P."/>
            <person name="Brown G."/>
            <person name="Chen H.C."/>
            <person name="Ermolaeva O."/>
            <person name="Hlavina W."/>
            <person name="Kapustin Y."/>
            <person name="Kiryutin B."/>
            <person name="Kitts P."/>
            <person name="Maglott D."/>
            <person name="Pruitt K."/>
            <person name="Sapojnikov V."/>
            <person name="Souvorov A."/>
            <person name="Mackey A.J."/>
            <person name="Waterhouse R.M."/>
            <person name="Wyder S."/>
            <person name="Zdobnov E.M."/>
            <person name="Zdobnov E.M."/>
            <person name="Wyder S."/>
            <person name="Kriventseva E.V."/>
            <person name="Kadowaki T."/>
            <person name="Bork P."/>
            <person name="Aranda M."/>
            <person name="Bao R."/>
            <person name="Beermann A."/>
            <person name="Berns N."/>
            <person name="Bolognesi R."/>
            <person name="Bonneton F."/>
            <person name="Bopp D."/>
            <person name="Brown S.J."/>
            <person name="Bucher G."/>
            <person name="Butts T."/>
            <person name="Chaumot A."/>
            <person name="Denell R.E."/>
            <person name="Ferrier D.E."/>
            <person name="Friedrich M."/>
            <person name="Gordon C.M."/>
            <person name="Jindra M."/>
            <person name="Klingler M."/>
            <person name="Lan Q."/>
            <person name="Lattorff H.M."/>
            <person name="Laudet V."/>
            <person name="von Levetsow C."/>
            <person name="Liu Z."/>
            <person name="Lutz R."/>
            <person name="Lynch J.A."/>
            <person name="da Fonseca R.N."/>
            <person name="Posnien N."/>
            <person name="Reuter R."/>
            <person name="Roth S."/>
            <person name="Savard J."/>
            <person name="Schinko J.B."/>
            <person name="Schmitt C."/>
            <person name="Schoppmeier M."/>
            <person name="Schroder R."/>
            <person name="Shippy T.D."/>
            <person name="Simonnet F."/>
            <person name="Marques-Souza H."/>
            <person name="Tautz D."/>
            <person name="Tomoyasu Y."/>
            <person name="Trauner J."/>
            <person name="Van der Zee M."/>
            <person name="Vervoort M."/>
            <person name="Wittkopp N."/>
            <person name="Wimmer E.A."/>
            <person name="Yang X."/>
            <person name="Jones A.K."/>
            <person name="Sattelle D.B."/>
            <person name="Ebert P.R."/>
            <person name="Nelson D."/>
            <person name="Scott J.G."/>
            <person name="Beeman R.W."/>
            <person name="Muthukrishnan S."/>
            <person name="Kramer K.J."/>
            <person name="Arakane Y."/>
            <person name="Beeman R.W."/>
            <person name="Zhu Q."/>
            <person name="Hogenkamp D."/>
            <person name="Dixit R."/>
            <person name="Oppert B."/>
            <person name="Jiang H."/>
            <person name="Zou Z."/>
            <person name="Marshall J."/>
            <person name="Elpidina E."/>
            <person name="Vinokurov K."/>
            <person name="Oppert C."/>
            <person name="Zou Z."/>
            <person name="Evans J."/>
            <person name="Lu Z."/>
            <person name="Zhao P."/>
            <person name="Sumathipala N."/>
            <person name="Altincicek B."/>
            <person name="Vilcinskas A."/>
            <person name="Williams M."/>
            <person name="Hultmark D."/>
            <person name="Hetru C."/>
            <person name="Jiang H."/>
            <person name="Grimmelikhuijzen C.J."/>
            <person name="Hauser F."/>
            <person name="Cazzamali G."/>
            <person name="Williamson M."/>
            <person name="Park Y."/>
            <person name="Li B."/>
            <person name="Tanaka Y."/>
            <person name="Predel R."/>
            <person name="Neupert S."/>
            <person name="Schachtner J."/>
            <person name="Verleyen P."/>
            <person name="Raible F."/>
            <person name="Bork P."/>
            <person name="Friedrich M."/>
            <person name="Walden K.K."/>
            <person name="Robertson H.M."/>
            <person name="Angeli S."/>
            <person name="Foret S."/>
            <person name="Bucher G."/>
            <person name="Schuetz S."/>
            <person name="Maleszka R."/>
            <person name="Wimmer E.A."/>
            <person name="Beeman R.W."/>
            <person name="Lorenzen M."/>
            <person name="Tomoyasu Y."/>
            <person name="Miller S.C."/>
            <person name="Grossmann D."/>
            <person name="Bucher G."/>
        </authorList>
    </citation>
    <scope>NUCLEOTIDE SEQUENCE [LARGE SCALE GENOMIC DNA]</scope>
    <source>
        <strain evidence="9 10">Georgia GA2</strain>
    </source>
</reference>
<evidence type="ECO:0000256" key="4">
    <source>
        <dbReference type="ARBA" id="ARBA00022989"/>
    </source>
</evidence>
<feature type="transmembrane region" description="Helical" evidence="7">
    <location>
        <begin position="1636"/>
        <end position="1656"/>
    </location>
</feature>
<feature type="transmembrane region" description="Helical" evidence="7">
    <location>
        <begin position="1527"/>
        <end position="1547"/>
    </location>
</feature>
<organism evidence="9 10">
    <name type="scientific">Tribolium castaneum</name>
    <name type="common">Red flour beetle</name>
    <dbReference type="NCBI Taxonomy" id="7070"/>
    <lineage>
        <taxon>Eukaryota</taxon>
        <taxon>Metazoa</taxon>
        <taxon>Ecdysozoa</taxon>
        <taxon>Arthropoda</taxon>
        <taxon>Hexapoda</taxon>
        <taxon>Insecta</taxon>
        <taxon>Pterygota</taxon>
        <taxon>Neoptera</taxon>
        <taxon>Endopterygota</taxon>
        <taxon>Coleoptera</taxon>
        <taxon>Polyphaga</taxon>
        <taxon>Cucujiformia</taxon>
        <taxon>Tenebrionidae</taxon>
        <taxon>Tenebrionidae incertae sedis</taxon>
        <taxon>Tribolium</taxon>
    </lineage>
</organism>
<feature type="transmembrane region" description="Helical" evidence="7">
    <location>
        <begin position="548"/>
        <end position="573"/>
    </location>
</feature>
<dbReference type="InterPro" id="IPR000595">
    <property type="entry name" value="cNMP-bd_dom"/>
</dbReference>
<feature type="domain" description="Cyclic nucleotide-binding" evidence="8">
    <location>
        <begin position="1855"/>
        <end position="1959"/>
    </location>
</feature>
<dbReference type="SMART" id="SM00100">
    <property type="entry name" value="cNMP"/>
    <property type="match status" value="4"/>
</dbReference>
<feature type="transmembrane region" description="Helical" evidence="7">
    <location>
        <begin position="1723"/>
        <end position="1740"/>
    </location>
</feature>
<keyword evidence="3 7" id="KW-0812">Transmembrane</keyword>
<keyword evidence="10" id="KW-1185">Reference proteome</keyword>
<evidence type="ECO:0000256" key="7">
    <source>
        <dbReference type="SAM" id="Phobius"/>
    </source>
</evidence>
<feature type="domain" description="Cyclic nucleotide-binding" evidence="8">
    <location>
        <begin position="841"/>
        <end position="934"/>
    </location>
</feature>
<feature type="transmembrane region" description="Helical" evidence="7">
    <location>
        <begin position="1610"/>
        <end position="1630"/>
    </location>
</feature>
<feature type="transmembrane region" description="Helical" evidence="7">
    <location>
        <begin position="1242"/>
        <end position="1265"/>
    </location>
</feature>
<feature type="transmembrane region" description="Helical" evidence="7">
    <location>
        <begin position="1032"/>
        <end position="1052"/>
    </location>
</feature>
<evidence type="ECO:0000256" key="6">
    <source>
        <dbReference type="ARBA" id="ARBA00023136"/>
    </source>
</evidence>
<feature type="transmembrane region" description="Helical" evidence="7">
    <location>
        <begin position="1668"/>
        <end position="1692"/>
    </location>
</feature>
<evidence type="ECO:0000256" key="3">
    <source>
        <dbReference type="ARBA" id="ARBA00022692"/>
    </source>
</evidence>
<feature type="transmembrane region" description="Helical" evidence="7">
    <location>
        <begin position="736"/>
        <end position="762"/>
    </location>
</feature>
<dbReference type="PANTHER" id="PTHR10217:SF548">
    <property type="entry name" value="GH12235P"/>
    <property type="match status" value="1"/>
</dbReference>
<dbReference type="eggNOG" id="KOG0498">
    <property type="taxonomic scope" value="Eukaryota"/>
</dbReference>
<feature type="transmembrane region" description="Helical" evidence="7">
    <location>
        <begin position="125"/>
        <end position="144"/>
    </location>
</feature>
<dbReference type="EMBL" id="KQ971312">
    <property type="protein sequence ID" value="KYB29220.1"/>
    <property type="molecule type" value="Genomic_DNA"/>
</dbReference>
<protein>
    <recommendedName>
        <fullName evidence="8">Cyclic nucleotide-binding domain-containing protein</fullName>
    </recommendedName>
</protein>
<dbReference type="Gene3D" id="2.60.120.10">
    <property type="entry name" value="Jelly Rolls"/>
    <property type="match status" value="4"/>
</dbReference>
<dbReference type="Pfam" id="PF00520">
    <property type="entry name" value="Ion_trans"/>
    <property type="match status" value="3"/>
</dbReference>
<reference evidence="9 10" key="2">
    <citation type="journal article" date="2010" name="Nucleic Acids Res.">
        <title>BeetleBase in 2010: revisions to provide comprehensive genomic information for Tribolium castaneum.</title>
        <authorList>
            <person name="Kim H.S."/>
            <person name="Murphy T."/>
            <person name="Xia J."/>
            <person name="Caragea D."/>
            <person name="Park Y."/>
            <person name="Beeman R.W."/>
            <person name="Lorenzen M.D."/>
            <person name="Butcher S."/>
            <person name="Manak J.R."/>
            <person name="Brown S.J."/>
        </authorList>
    </citation>
    <scope>GENOME REANNOTATION</scope>
    <source>
        <strain evidence="9 10">Georgia GA2</strain>
    </source>
</reference>
<feature type="transmembrane region" description="Helical" evidence="7">
    <location>
        <begin position="59"/>
        <end position="82"/>
    </location>
</feature>
<feature type="transmembrane region" description="Helical" evidence="7">
    <location>
        <begin position="1559"/>
        <end position="1577"/>
    </location>
</feature>
<evidence type="ECO:0000256" key="2">
    <source>
        <dbReference type="ARBA" id="ARBA00022448"/>
    </source>
</evidence>
<dbReference type="eggNOG" id="KOG0500">
    <property type="taxonomic scope" value="Eukaryota"/>
</dbReference>
<dbReference type="InterPro" id="IPR050818">
    <property type="entry name" value="KCNH_animal-type"/>
</dbReference>
<evidence type="ECO:0000313" key="10">
    <source>
        <dbReference type="Proteomes" id="UP000007266"/>
    </source>
</evidence>
<evidence type="ECO:0000256" key="1">
    <source>
        <dbReference type="ARBA" id="ARBA00004141"/>
    </source>
</evidence>
<dbReference type="eggNOG" id="KOG0501">
    <property type="taxonomic scope" value="Eukaryota"/>
</dbReference>
<evidence type="ECO:0000259" key="8">
    <source>
        <dbReference type="PROSITE" id="PS50042"/>
    </source>
</evidence>
<dbReference type="FunFam" id="1.10.287.70:FF:000123">
    <property type="entry name" value="Potassium channel KAT3"/>
    <property type="match status" value="1"/>
</dbReference>
<keyword evidence="2" id="KW-0813">Transport</keyword>
<feature type="transmembrane region" description="Helical" evidence="7">
    <location>
        <begin position="1064"/>
        <end position="1085"/>
    </location>
</feature>
<feature type="transmembrane region" description="Helical" evidence="7">
    <location>
        <begin position="1752"/>
        <end position="1773"/>
    </location>
</feature>
<dbReference type="InterPro" id="IPR018490">
    <property type="entry name" value="cNMP-bd_dom_sf"/>
</dbReference>
<dbReference type="Gene3D" id="1.10.287.70">
    <property type="match status" value="4"/>
</dbReference>
<dbReference type="CDD" id="cd00038">
    <property type="entry name" value="CAP_ED"/>
    <property type="match status" value="4"/>
</dbReference>
<feature type="transmembrane region" description="Helical" evidence="7">
    <location>
        <begin position="24"/>
        <end position="47"/>
    </location>
</feature>
<keyword evidence="6 7" id="KW-0472">Membrane</keyword>
<keyword evidence="4 7" id="KW-1133">Transmembrane helix</keyword>
<dbReference type="Proteomes" id="UP000007266">
    <property type="component" value="Linkage group 2"/>
</dbReference>
<feature type="transmembrane region" description="Helical" evidence="7">
    <location>
        <begin position="156"/>
        <end position="180"/>
    </location>
</feature>
<evidence type="ECO:0000313" key="9">
    <source>
        <dbReference type="EMBL" id="KYB29220.1"/>
    </source>
</evidence>
<proteinExistence type="predicted"/>
<evidence type="ECO:0000256" key="5">
    <source>
        <dbReference type="ARBA" id="ARBA00023065"/>
    </source>
</evidence>
<dbReference type="GO" id="GO:0005242">
    <property type="term" value="F:inward rectifier potassium channel activity"/>
    <property type="evidence" value="ECO:0000318"/>
    <property type="project" value="GO_Central"/>
</dbReference>
<feature type="transmembrane region" description="Helical" evidence="7">
    <location>
        <begin position="658"/>
        <end position="682"/>
    </location>
</feature>
<dbReference type="InterPro" id="IPR014710">
    <property type="entry name" value="RmlC-like_jellyroll"/>
</dbReference>
<feature type="transmembrane region" description="Helical" evidence="7">
    <location>
        <begin position="1165"/>
        <end position="1185"/>
    </location>
</feature>
<feature type="domain" description="Cyclic nucleotide-binding" evidence="8">
    <location>
        <begin position="326"/>
        <end position="444"/>
    </location>
</feature>
<keyword evidence="5" id="KW-0406">Ion transport</keyword>
<name>A0A139WMM2_TRICA</name>
<dbReference type="InterPro" id="IPR005821">
    <property type="entry name" value="Ion_trans_dom"/>
</dbReference>
<dbReference type="GO" id="GO:0071805">
    <property type="term" value="P:potassium ion transmembrane transport"/>
    <property type="evidence" value="ECO:0000318"/>
    <property type="project" value="GO_Central"/>
</dbReference>
<dbReference type="InterPro" id="IPR013870">
    <property type="entry name" value="Ribosomal_mL54"/>
</dbReference>
<gene>
    <name evidence="9" type="primary">AUGUSTUS-3.0.2_32141</name>
    <name evidence="9" type="ORF">TcasGA2_TC032141</name>
</gene>
<dbReference type="PANTHER" id="PTHR10217">
    <property type="entry name" value="VOLTAGE AND LIGAND GATED POTASSIUM CHANNEL"/>
    <property type="match status" value="1"/>
</dbReference>
<dbReference type="GO" id="GO:0042391">
    <property type="term" value="P:regulation of membrane potential"/>
    <property type="evidence" value="ECO:0000318"/>
    <property type="project" value="GO_Central"/>
</dbReference>
<accession>A0A139WMM2</accession>
<feature type="transmembrane region" description="Helical" evidence="7">
    <location>
        <begin position="594"/>
        <end position="613"/>
    </location>
</feature>
<dbReference type="GO" id="GO:0005886">
    <property type="term" value="C:plasma membrane"/>
    <property type="evidence" value="ECO:0000318"/>
    <property type="project" value="GO_Central"/>
</dbReference>
<dbReference type="PROSITE" id="PS50042">
    <property type="entry name" value="CNMP_BINDING_3"/>
    <property type="match status" value="4"/>
</dbReference>
<dbReference type="STRING" id="7070.A0A139WMM2"/>
<dbReference type="FunFam" id="2.60.120.10:FF:000057">
    <property type="entry name" value="Cyclic nucleotide-binding domain protein"/>
    <property type="match status" value="2"/>
</dbReference>
<dbReference type="Pfam" id="PF08561">
    <property type="entry name" value="Ribosomal_L37"/>
    <property type="match status" value="1"/>
</dbReference>